<keyword evidence="1" id="KW-0472">Membrane</keyword>
<dbReference type="AlphaFoldDB" id="A0A1H8UWB3"/>
<evidence type="ECO:0000256" key="1">
    <source>
        <dbReference type="SAM" id="Phobius"/>
    </source>
</evidence>
<accession>A0A1H8UWB3</accession>
<feature type="transmembrane region" description="Helical" evidence="1">
    <location>
        <begin position="135"/>
        <end position="154"/>
    </location>
</feature>
<proteinExistence type="predicted"/>
<gene>
    <name evidence="2" type="ORF">SAMN04489732_103502</name>
</gene>
<dbReference type="NCBIfam" id="NF041646">
    <property type="entry name" value="VC0807_fam"/>
    <property type="match status" value="1"/>
</dbReference>
<keyword evidence="1" id="KW-0812">Transmembrane</keyword>
<dbReference type="EMBL" id="FOEF01000003">
    <property type="protein sequence ID" value="SEP07469.1"/>
    <property type="molecule type" value="Genomic_DNA"/>
</dbReference>
<keyword evidence="3" id="KW-1185">Reference proteome</keyword>
<keyword evidence="1" id="KW-1133">Transmembrane helix</keyword>
<feature type="transmembrane region" description="Helical" evidence="1">
    <location>
        <begin position="221"/>
        <end position="243"/>
    </location>
</feature>
<organism evidence="2 3">
    <name type="scientific">Amycolatopsis saalfeldensis</name>
    <dbReference type="NCBI Taxonomy" id="394193"/>
    <lineage>
        <taxon>Bacteria</taxon>
        <taxon>Bacillati</taxon>
        <taxon>Actinomycetota</taxon>
        <taxon>Actinomycetes</taxon>
        <taxon>Pseudonocardiales</taxon>
        <taxon>Pseudonocardiaceae</taxon>
        <taxon>Amycolatopsis</taxon>
    </lineage>
</organism>
<feature type="transmembrane region" description="Helical" evidence="1">
    <location>
        <begin position="166"/>
        <end position="186"/>
    </location>
</feature>
<dbReference type="STRING" id="394193.SAMN04489732_103502"/>
<evidence type="ECO:0000313" key="3">
    <source>
        <dbReference type="Proteomes" id="UP000198582"/>
    </source>
</evidence>
<dbReference type="Proteomes" id="UP000198582">
    <property type="component" value="Unassembled WGS sequence"/>
</dbReference>
<feature type="transmembrane region" description="Helical" evidence="1">
    <location>
        <begin position="110"/>
        <end position="128"/>
    </location>
</feature>
<name>A0A1H8UWB3_9PSEU</name>
<sequence length="279" mass="29843">METVLHPGYGLGRTTRAARIPSVVAMTGTPGIATIRKGQSPGRGPVETTERRGIPVVETTETAVGHTEAKAGGPLRNPAAKTMLKGLFWDFGPALIAYFAAQLFGASTYAALLAATLVSGVRVVWVAVRQRRLDPFALFLLIMFGVGLVLTFVTGDVRFMLAKDSATSAVSGLVLVGSCLIGRPLVYHAAKRMAASAGREPEFAATARTPQMWQRWRRISLVWGFGLLAESALRIVGIYVLPLTVAADLSQVLQVVVLVALGFWTFRSTKRPALAPATR</sequence>
<feature type="transmembrane region" description="Helical" evidence="1">
    <location>
        <begin position="249"/>
        <end position="266"/>
    </location>
</feature>
<reference evidence="2 3" key="1">
    <citation type="submission" date="2016-10" db="EMBL/GenBank/DDBJ databases">
        <authorList>
            <person name="de Groot N.N."/>
        </authorList>
    </citation>
    <scope>NUCLEOTIDE SEQUENCE [LARGE SCALE GENOMIC DNA]</scope>
    <source>
        <strain evidence="2 3">DSM 44993</strain>
    </source>
</reference>
<evidence type="ECO:0000313" key="2">
    <source>
        <dbReference type="EMBL" id="SEP07469.1"/>
    </source>
</evidence>
<protein>
    <submittedName>
        <fullName evidence="2">Intracellular septation protein A</fullName>
    </submittedName>
</protein>